<keyword evidence="1" id="KW-0472">Membrane</keyword>
<dbReference type="OrthoDB" id="5525962at2"/>
<proteinExistence type="predicted"/>
<organism evidence="2 3">
    <name type="scientific">Stigmatella aurantiaca</name>
    <dbReference type="NCBI Taxonomy" id="41"/>
    <lineage>
        <taxon>Bacteria</taxon>
        <taxon>Pseudomonadati</taxon>
        <taxon>Myxococcota</taxon>
        <taxon>Myxococcia</taxon>
        <taxon>Myxococcales</taxon>
        <taxon>Cystobacterineae</taxon>
        <taxon>Archangiaceae</taxon>
        <taxon>Stigmatella</taxon>
    </lineage>
</organism>
<evidence type="ECO:0000313" key="3">
    <source>
        <dbReference type="Proteomes" id="UP000182719"/>
    </source>
</evidence>
<reference evidence="3" key="1">
    <citation type="submission" date="2016-10" db="EMBL/GenBank/DDBJ databases">
        <authorList>
            <person name="Varghese N."/>
            <person name="Submissions S."/>
        </authorList>
    </citation>
    <scope>NUCLEOTIDE SEQUENCE [LARGE SCALE GENOMIC DNA]</scope>
    <source>
        <strain evidence="3">DSM 17044</strain>
    </source>
</reference>
<feature type="transmembrane region" description="Helical" evidence="1">
    <location>
        <begin position="82"/>
        <end position="99"/>
    </location>
</feature>
<keyword evidence="1" id="KW-0812">Transmembrane</keyword>
<accession>A0A1H8ERD3</accession>
<protein>
    <submittedName>
        <fullName evidence="2">Uncharacterized protein</fullName>
    </submittedName>
</protein>
<name>A0A1H8ERD3_STIAU</name>
<sequence>MCTGCGQPQEAGDGRCVACGAALPEAPRPANPASEEPFFLLELGGRVVAGGGRRLTYRADATVTPTVVELGRLRAVRFGRRFFLEPLAIVPLVLVLTLLEPSVRPVTTALSALGVLLALLWRQSFVVLEFLDGKQVRWTLGTALIGSARARRIDEACAAALRGLVARGVASEDQRGGLWRRA</sequence>
<keyword evidence="1" id="KW-1133">Transmembrane helix</keyword>
<gene>
    <name evidence="2" type="ORF">SAMN05444354_13443</name>
</gene>
<evidence type="ECO:0000256" key="1">
    <source>
        <dbReference type="SAM" id="Phobius"/>
    </source>
</evidence>
<dbReference type="AlphaFoldDB" id="A0A1H8ERD3"/>
<keyword evidence="3" id="KW-1185">Reference proteome</keyword>
<evidence type="ECO:0000313" key="2">
    <source>
        <dbReference type="EMBL" id="SEN21694.1"/>
    </source>
</evidence>
<dbReference type="Proteomes" id="UP000182719">
    <property type="component" value="Unassembled WGS sequence"/>
</dbReference>
<feature type="transmembrane region" description="Helical" evidence="1">
    <location>
        <begin position="105"/>
        <end position="121"/>
    </location>
</feature>
<dbReference type="EMBL" id="FOAP01000034">
    <property type="protein sequence ID" value="SEN21694.1"/>
    <property type="molecule type" value="Genomic_DNA"/>
</dbReference>